<dbReference type="OrthoDB" id="63533at2759"/>
<evidence type="ECO:0000256" key="1">
    <source>
        <dbReference type="ARBA" id="ARBA00006270"/>
    </source>
</evidence>
<proteinExistence type="inferred from homology"/>
<dbReference type="NCBIfam" id="TIGR00231">
    <property type="entry name" value="small_GTP"/>
    <property type="match status" value="1"/>
</dbReference>
<dbReference type="GO" id="GO:0003924">
    <property type="term" value="F:GTPase activity"/>
    <property type="evidence" value="ECO:0007669"/>
    <property type="project" value="InterPro"/>
</dbReference>
<dbReference type="SMART" id="SM00176">
    <property type="entry name" value="RAN"/>
    <property type="match status" value="1"/>
</dbReference>
<dbReference type="PANTHER" id="PTHR47978">
    <property type="match status" value="1"/>
</dbReference>
<dbReference type="PROSITE" id="PS51421">
    <property type="entry name" value="RAS"/>
    <property type="match status" value="1"/>
</dbReference>
<evidence type="ECO:0000256" key="2">
    <source>
        <dbReference type="ARBA" id="ARBA00022741"/>
    </source>
</evidence>
<dbReference type="FunFam" id="3.40.50.300:FF:000808">
    <property type="entry name" value="Small GTP-binding protein, putative"/>
    <property type="match status" value="1"/>
</dbReference>
<dbReference type="InterPro" id="IPR005225">
    <property type="entry name" value="Small_GTP-bd"/>
</dbReference>
<dbReference type="Gene3D" id="3.40.50.300">
    <property type="entry name" value="P-loop containing nucleotide triphosphate hydrolases"/>
    <property type="match status" value="1"/>
</dbReference>
<gene>
    <name evidence="3" type="ORF">EB796_003748</name>
</gene>
<dbReference type="SUPFAM" id="SSF52540">
    <property type="entry name" value="P-loop containing nucleoside triphosphate hydrolases"/>
    <property type="match status" value="1"/>
</dbReference>
<comment type="similarity">
    <text evidence="1">Belongs to the small GTPase superfamily. Rab family.</text>
</comment>
<comment type="caution">
    <text evidence="3">The sequence shown here is derived from an EMBL/GenBank/DDBJ whole genome shotgun (WGS) entry which is preliminary data.</text>
</comment>
<dbReference type="EMBL" id="VXIV02000494">
    <property type="protein sequence ID" value="KAF6037946.1"/>
    <property type="molecule type" value="Genomic_DNA"/>
</dbReference>
<dbReference type="AlphaFoldDB" id="A0A7J7KKQ7"/>
<organism evidence="3 4">
    <name type="scientific">Bugula neritina</name>
    <name type="common">Brown bryozoan</name>
    <name type="synonym">Sertularia neritina</name>
    <dbReference type="NCBI Taxonomy" id="10212"/>
    <lineage>
        <taxon>Eukaryota</taxon>
        <taxon>Metazoa</taxon>
        <taxon>Spiralia</taxon>
        <taxon>Lophotrochozoa</taxon>
        <taxon>Bryozoa</taxon>
        <taxon>Gymnolaemata</taxon>
        <taxon>Cheilostomatida</taxon>
        <taxon>Flustrina</taxon>
        <taxon>Buguloidea</taxon>
        <taxon>Bugulidae</taxon>
        <taxon>Bugula</taxon>
    </lineage>
</organism>
<evidence type="ECO:0000313" key="3">
    <source>
        <dbReference type="EMBL" id="KAF6037946.1"/>
    </source>
</evidence>
<dbReference type="PRINTS" id="PR00449">
    <property type="entry name" value="RASTRNSFRMNG"/>
</dbReference>
<dbReference type="PROSITE" id="PS51417">
    <property type="entry name" value="ARF"/>
    <property type="match status" value="1"/>
</dbReference>
<dbReference type="SMART" id="SM00174">
    <property type="entry name" value="RHO"/>
    <property type="match status" value="1"/>
</dbReference>
<dbReference type="SMART" id="SM00173">
    <property type="entry name" value="RAS"/>
    <property type="match status" value="1"/>
</dbReference>
<dbReference type="Proteomes" id="UP000593567">
    <property type="component" value="Unassembled WGS sequence"/>
</dbReference>
<accession>A0A7J7KKQ7</accession>
<dbReference type="CDD" id="cd01860">
    <property type="entry name" value="Rab5_related"/>
    <property type="match status" value="1"/>
</dbReference>
<evidence type="ECO:0000313" key="4">
    <source>
        <dbReference type="Proteomes" id="UP000593567"/>
    </source>
</evidence>
<dbReference type="InterPro" id="IPR027417">
    <property type="entry name" value="P-loop_NTPase"/>
</dbReference>
<dbReference type="GO" id="GO:0005525">
    <property type="term" value="F:GTP binding"/>
    <property type="evidence" value="ECO:0007669"/>
    <property type="project" value="InterPro"/>
</dbReference>
<keyword evidence="4" id="KW-1185">Reference proteome</keyword>
<dbReference type="SMART" id="SM00175">
    <property type="entry name" value="RAB"/>
    <property type="match status" value="1"/>
</dbReference>
<dbReference type="SMART" id="SM00177">
    <property type="entry name" value="ARF"/>
    <property type="match status" value="1"/>
</dbReference>
<dbReference type="PROSITE" id="PS51419">
    <property type="entry name" value="RAB"/>
    <property type="match status" value="1"/>
</dbReference>
<dbReference type="Pfam" id="PF00071">
    <property type="entry name" value="Ras"/>
    <property type="match status" value="1"/>
</dbReference>
<dbReference type="InterPro" id="IPR001806">
    <property type="entry name" value="Small_GTPase"/>
</dbReference>
<reference evidence="3" key="1">
    <citation type="submission" date="2020-06" db="EMBL/GenBank/DDBJ databases">
        <title>Draft genome of Bugula neritina, a colonial animal packing powerful symbionts and potential medicines.</title>
        <authorList>
            <person name="Rayko M."/>
        </authorList>
    </citation>
    <scope>NUCLEOTIDE SEQUENCE [LARGE SCALE GENOMIC DNA]</scope>
    <source>
        <strain evidence="3">Kwan_BN1</strain>
    </source>
</reference>
<protein>
    <submittedName>
        <fullName evidence="3">RAB22A</fullName>
    </submittedName>
</protein>
<keyword evidence="2" id="KW-0547">Nucleotide-binding</keyword>
<sequence>MSTTQEIKLCLLGDTCVGKTSVVQRFVLDSFKPGTETTIGASFMSKTLLVDGKSYRFQIWDTAGQEKYRSLAPMYYRGASAAIIMYDITKEETFKSLKSWIKELKERGPKNIVIAIAGNKNDLEDEREVTTSEAAEYCSQLGAIFTETSALTAIGVNELFTNISQQLPGQRLSMMLETGSKTVQLDKSNGSKKGCSC</sequence>
<name>A0A7J7KKQ7_BUGNE</name>